<dbReference type="InterPro" id="IPR046797">
    <property type="entry name" value="PDDEXK_12"/>
</dbReference>
<feature type="region of interest" description="Disordered" evidence="1">
    <location>
        <begin position="228"/>
        <end position="304"/>
    </location>
</feature>
<accession>A0ABQ0G2U8</accession>
<dbReference type="Pfam" id="PF20516">
    <property type="entry name" value="PDDEXK_12"/>
    <property type="match status" value="1"/>
</dbReference>
<dbReference type="RefSeq" id="XP_070913780.1">
    <property type="nucleotide sequence ID" value="XM_071057679.1"/>
</dbReference>
<evidence type="ECO:0000313" key="4">
    <source>
        <dbReference type="Proteomes" id="UP001628179"/>
    </source>
</evidence>
<dbReference type="EMBL" id="BAAFSV010000001">
    <property type="protein sequence ID" value="GAB1312047.1"/>
    <property type="molecule type" value="Genomic_DNA"/>
</dbReference>
<feature type="compositionally biased region" description="Low complexity" evidence="1">
    <location>
        <begin position="117"/>
        <end position="152"/>
    </location>
</feature>
<proteinExistence type="predicted"/>
<keyword evidence="4" id="KW-1185">Reference proteome</keyword>
<organism evidence="3 4">
    <name type="scientific">Madurella fahalii</name>
    <dbReference type="NCBI Taxonomy" id="1157608"/>
    <lineage>
        <taxon>Eukaryota</taxon>
        <taxon>Fungi</taxon>
        <taxon>Dikarya</taxon>
        <taxon>Ascomycota</taxon>
        <taxon>Pezizomycotina</taxon>
        <taxon>Sordariomycetes</taxon>
        <taxon>Sordariomycetidae</taxon>
        <taxon>Sordariales</taxon>
        <taxon>Sordariales incertae sedis</taxon>
        <taxon>Madurella</taxon>
    </lineage>
</organism>
<feature type="compositionally biased region" description="Acidic residues" evidence="1">
    <location>
        <begin position="266"/>
        <end position="287"/>
    </location>
</feature>
<comment type="caution">
    <text evidence="3">The sequence shown here is derived from an EMBL/GenBank/DDBJ whole genome shotgun (WGS) entry which is preliminary data.</text>
</comment>
<evidence type="ECO:0000259" key="2">
    <source>
        <dbReference type="Pfam" id="PF20516"/>
    </source>
</evidence>
<evidence type="ECO:0000256" key="1">
    <source>
        <dbReference type="SAM" id="MobiDB-lite"/>
    </source>
</evidence>
<dbReference type="Proteomes" id="UP001628179">
    <property type="component" value="Unassembled WGS sequence"/>
</dbReference>
<sequence length="611" mass="67155">MQSQLEMDDRSGSQLEFGASWFIEQWLQGTASPGPTCNAIARRRRKRGEMATPPPSHGRALSPAKRRRTDGWTSEDGASFADPEKTPTAKSVVSNAPSLSGTALTLMRQPDLRPKPSGSVASSSVSEASAAMSGASGASGGTAQRSRSRSTSPAKTTIALSNLDKPVRFPAMAENAVTQLPADVRGLYKHVRNIVVHHEAFMPLSIREDIDSAAGYRHPKTWFYHDAGVPEVDTRPSDSDAAQDTTDNDHNDDNDSDHDHDHDNDSDHDDDDNNNDDDDDDDDDDDQPPGPSYSERRQRRQPSPRMAALAELDMLVDLIAAANSCRVLGRHEATWNMEVHNPLFRLALDRPDCAHVLVEAVTHASIAPPFLPPWKPALDGTEARETVDSKRLDFVLALFVDPGFPREQHGWPGRQRETDSTLAEAIREAVASMPMSVGVNQLAYAPPRYSPIAVGVETKTGMSNLEEGRRQLGVCTAAWHRRIQALMAQKTHMRGKKIVTLPLLLIVEHEWRLSFAVDAGDAIDIITDMHIGDTRTIAGMYMITAVLRQLAGWMAGNFLAGRRWLFLNYSDDMIGGTSTSGLIAIMLGRLRMTIECIDAYTTLLEHRVKHA</sequence>
<evidence type="ECO:0000313" key="3">
    <source>
        <dbReference type="EMBL" id="GAB1312047.1"/>
    </source>
</evidence>
<protein>
    <recommendedName>
        <fullName evidence="2">PD-(D/E)XK nuclease-like domain-containing protein</fullName>
    </recommendedName>
</protein>
<gene>
    <name evidence="3" type="ORF">MFIFM68171_02257</name>
</gene>
<feature type="compositionally biased region" description="Polar residues" evidence="1">
    <location>
        <begin position="88"/>
        <end position="103"/>
    </location>
</feature>
<feature type="domain" description="PD-(D/E)XK nuclease-like" evidence="2">
    <location>
        <begin position="279"/>
        <end position="558"/>
    </location>
</feature>
<name>A0ABQ0G2U8_9PEZI</name>
<reference evidence="3 4" key="1">
    <citation type="submission" date="2024-09" db="EMBL/GenBank/DDBJ databases">
        <title>Itraconazole resistance in Madurella fahalii resulting from another homologue of gene encoding cytochrome P450 14-alpha sterol demethylase (CYP51).</title>
        <authorList>
            <person name="Yoshioka I."/>
            <person name="Fahal A.H."/>
            <person name="Kaneko S."/>
            <person name="Yaguchi T."/>
        </authorList>
    </citation>
    <scope>NUCLEOTIDE SEQUENCE [LARGE SCALE GENOMIC DNA]</scope>
    <source>
        <strain evidence="3 4">IFM 68171</strain>
    </source>
</reference>
<feature type="compositionally biased region" description="Basic and acidic residues" evidence="1">
    <location>
        <begin position="247"/>
        <end position="265"/>
    </location>
</feature>
<feature type="region of interest" description="Disordered" evidence="1">
    <location>
        <begin position="42"/>
        <end position="159"/>
    </location>
</feature>
<dbReference type="GeneID" id="98173002"/>